<gene>
    <name evidence="2" type="ORF">LS64_007045</name>
</gene>
<protein>
    <submittedName>
        <fullName evidence="2">Uncharacterized protein</fullName>
    </submittedName>
</protein>
<sequence>MESKRDLENIESNLSLQEFTLSTSWQFIKNNAIIEFKNERSEKSQNATKTQNLNLENNQTKTNTRSVVGGFGGLQGGIR</sequence>
<proteinExistence type="predicted"/>
<name>A0A4U8T4D8_9HELI</name>
<comment type="caution">
    <text evidence="2">The sequence shown here is derived from an EMBL/GenBank/DDBJ whole genome shotgun (WGS) entry which is preliminary data.</text>
</comment>
<feature type="compositionally biased region" description="Gly residues" evidence="1">
    <location>
        <begin position="69"/>
        <end position="79"/>
    </location>
</feature>
<dbReference type="Proteomes" id="UP000029714">
    <property type="component" value="Unassembled WGS sequence"/>
</dbReference>
<evidence type="ECO:0000313" key="2">
    <source>
        <dbReference type="EMBL" id="TLD94238.1"/>
    </source>
</evidence>
<feature type="region of interest" description="Disordered" evidence="1">
    <location>
        <begin position="40"/>
        <end position="79"/>
    </location>
</feature>
<dbReference type="AlphaFoldDB" id="A0A4U8T4D8"/>
<reference evidence="2 3" key="2">
    <citation type="journal article" date="2016" name="Infect. Immun.">
        <title>Helicobacter saguini, a Novel Helicobacter Isolated from Cotton-Top Tamarins with Ulcerative Colitis, Has Proinflammatory Properties and Induces Typhlocolitis and Dysplasia in Gnotobiotic IL-10-/- Mice.</title>
        <authorList>
            <person name="Shen Z."/>
            <person name="Mannion A."/>
            <person name="Whary M.T."/>
            <person name="Muthupalani S."/>
            <person name="Sheh A."/>
            <person name="Feng Y."/>
            <person name="Gong G."/>
            <person name="Vandamme P."/>
            <person name="Holcombe H.R."/>
            <person name="Paster B.J."/>
            <person name="Fox J.G."/>
        </authorList>
    </citation>
    <scope>NUCLEOTIDE SEQUENCE [LARGE SCALE GENOMIC DNA]</scope>
    <source>
        <strain evidence="2 3">MIT 97-6194</strain>
    </source>
</reference>
<evidence type="ECO:0000256" key="1">
    <source>
        <dbReference type="SAM" id="MobiDB-lite"/>
    </source>
</evidence>
<reference evidence="2 3" key="1">
    <citation type="journal article" date="2014" name="Genome Announc.">
        <title>Draft genome sequences of eight enterohepatic helicobacter species isolated from both laboratory and wild rodents.</title>
        <authorList>
            <person name="Sheh A."/>
            <person name="Shen Z."/>
            <person name="Fox J.G."/>
        </authorList>
    </citation>
    <scope>NUCLEOTIDE SEQUENCE [LARGE SCALE GENOMIC DNA]</scope>
    <source>
        <strain evidence="2 3">MIT 97-6194</strain>
    </source>
</reference>
<keyword evidence="3" id="KW-1185">Reference proteome</keyword>
<dbReference type="EMBL" id="JRMP02000009">
    <property type="protein sequence ID" value="TLD94238.1"/>
    <property type="molecule type" value="Genomic_DNA"/>
</dbReference>
<dbReference type="RefSeq" id="WP_138127293.1">
    <property type="nucleotide sequence ID" value="NZ_JRMP02000009.1"/>
</dbReference>
<evidence type="ECO:0000313" key="3">
    <source>
        <dbReference type="Proteomes" id="UP000029714"/>
    </source>
</evidence>
<accession>A0A4U8T4D8</accession>
<feature type="compositionally biased region" description="Polar residues" evidence="1">
    <location>
        <begin position="44"/>
        <end position="66"/>
    </location>
</feature>
<feature type="non-terminal residue" evidence="2">
    <location>
        <position position="79"/>
    </location>
</feature>
<organism evidence="2 3">
    <name type="scientific">Helicobacter saguini</name>
    <dbReference type="NCBI Taxonomy" id="1548018"/>
    <lineage>
        <taxon>Bacteria</taxon>
        <taxon>Pseudomonadati</taxon>
        <taxon>Campylobacterota</taxon>
        <taxon>Epsilonproteobacteria</taxon>
        <taxon>Campylobacterales</taxon>
        <taxon>Helicobacteraceae</taxon>
        <taxon>Helicobacter</taxon>
    </lineage>
</organism>